<dbReference type="Pfam" id="PF02984">
    <property type="entry name" value="Cyclin_C"/>
    <property type="match status" value="1"/>
</dbReference>
<sequence>MAPSVDCIAASLYCAEEDVSSGRAWDHDDDDEEGMSKSTVELHRRLTDSMEAPVVLLDFPVEDDDAISMLMHKEARSMPEADYSGTFLSHHLHAEARQNAIRWMLKVQEYHNFGPLTVALSVNYMDRFLSRHHLPQSKPWMFQLLSVACISLAAKMEETEVPILLDLQVQDNIEHIFEAHTIQRMELLVLSTLEWRMSTVTPFSYIDYYFHKLGISNTLLRALLSRVSEIILATARDIRFLIYLPSVVAAAATISSLEEVTALQAADLHQAFVDLSIDVDALKKCYQDMQEELLVDSHCQWQQQQQSKRKGFQCSSQQPLSPVGVLEAAAAAALSRNGSENSTMGSSRESSPGKEMKKRQKNGDIQMGL</sequence>
<dbReference type="SUPFAM" id="SSF47954">
    <property type="entry name" value="Cyclin-like"/>
    <property type="match status" value="1"/>
</dbReference>
<dbReference type="Pfam" id="PF00134">
    <property type="entry name" value="Cyclin_N"/>
    <property type="match status" value="1"/>
</dbReference>
<evidence type="ECO:0000313" key="9">
    <source>
        <dbReference type="Proteomes" id="UP001497522"/>
    </source>
</evidence>
<evidence type="ECO:0000313" key="8">
    <source>
        <dbReference type="EMBL" id="CAK9857446.1"/>
    </source>
</evidence>
<accession>A0ABP1A4X9</accession>
<dbReference type="InterPro" id="IPR013763">
    <property type="entry name" value="Cyclin-like_dom"/>
</dbReference>
<dbReference type="EMBL" id="OZ023702">
    <property type="protein sequence ID" value="CAK9857446.1"/>
    <property type="molecule type" value="Genomic_DNA"/>
</dbReference>
<feature type="region of interest" description="Disordered" evidence="5">
    <location>
        <begin position="334"/>
        <end position="369"/>
    </location>
</feature>
<dbReference type="SMART" id="SM01332">
    <property type="entry name" value="Cyclin_C"/>
    <property type="match status" value="1"/>
</dbReference>
<dbReference type="PROSITE" id="PS00292">
    <property type="entry name" value="CYCLINS"/>
    <property type="match status" value="1"/>
</dbReference>
<evidence type="ECO:0000256" key="4">
    <source>
        <dbReference type="RuleBase" id="RU000383"/>
    </source>
</evidence>
<dbReference type="InterPro" id="IPR036915">
    <property type="entry name" value="Cyclin-like_sf"/>
</dbReference>
<evidence type="ECO:0000256" key="3">
    <source>
        <dbReference type="ARBA" id="ARBA00023306"/>
    </source>
</evidence>
<evidence type="ECO:0000256" key="5">
    <source>
        <dbReference type="SAM" id="MobiDB-lite"/>
    </source>
</evidence>
<feature type="compositionally biased region" description="Polar residues" evidence="5">
    <location>
        <begin position="336"/>
        <end position="350"/>
    </location>
</feature>
<evidence type="ECO:0000259" key="7">
    <source>
        <dbReference type="SMART" id="SM01332"/>
    </source>
</evidence>
<organism evidence="8 9">
    <name type="scientific">Sphagnum jensenii</name>
    <dbReference type="NCBI Taxonomy" id="128206"/>
    <lineage>
        <taxon>Eukaryota</taxon>
        <taxon>Viridiplantae</taxon>
        <taxon>Streptophyta</taxon>
        <taxon>Embryophyta</taxon>
        <taxon>Bryophyta</taxon>
        <taxon>Sphagnophytina</taxon>
        <taxon>Sphagnopsida</taxon>
        <taxon>Sphagnales</taxon>
        <taxon>Sphagnaceae</taxon>
        <taxon>Sphagnum</taxon>
    </lineage>
</organism>
<keyword evidence="1" id="KW-0132">Cell division</keyword>
<dbReference type="Gene3D" id="1.10.472.10">
    <property type="entry name" value="Cyclin-like"/>
    <property type="match status" value="2"/>
</dbReference>
<keyword evidence="9" id="KW-1185">Reference proteome</keyword>
<proteinExistence type="inferred from homology"/>
<protein>
    <recommendedName>
        <fullName evidence="10">Cyclin N-terminal domain-containing protein</fullName>
    </recommendedName>
</protein>
<keyword evidence="2 4" id="KW-0195">Cyclin</keyword>
<evidence type="ECO:0000256" key="1">
    <source>
        <dbReference type="ARBA" id="ARBA00022618"/>
    </source>
</evidence>
<comment type="similarity">
    <text evidence="4">Belongs to the cyclin family.</text>
</comment>
<evidence type="ECO:0000259" key="6">
    <source>
        <dbReference type="SMART" id="SM00385"/>
    </source>
</evidence>
<dbReference type="InterPro" id="IPR048258">
    <property type="entry name" value="Cyclins_cyclin-box"/>
</dbReference>
<feature type="domain" description="Cyclin-like" evidence="6">
    <location>
        <begin position="102"/>
        <end position="191"/>
    </location>
</feature>
<dbReference type="InterPro" id="IPR004367">
    <property type="entry name" value="Cyclin_C-dom"/>
</dbReference>
<dbReference type="PANTHER" id="PTHR10177">
    <property type="entry name" value="CYCLINS"/>
    <property type="match status" value="1"/>
</dbReference>
<dbReference type="InterPro" id="IPR006671">
    <property type="entry name" value="Cyclin_N"/>
</dbReference>
<dbReference type="CDD" id="cd20543">
    <property type="entry name" value="CYCLIN_AtCycD-like_rpt1"/>
    <property type="match status" value="1"/>
</dbReference>
<name>A0ABP1A4X9_9BRYO</name>
<gene>
    <name evidence="8" type="ORF">CSSPJE1EN2_LOCUS441</name>
</gene>
<feature type="domain" description="Cyclin C-terminal" evidence="7">
    <location>
        <begin position="200"/>
        <end position="321"/>
    </location>
</feature>
<dbReference type="Proteomes" id="UP001497522">
    <property type="component" value="Chromosome 1"/>
</dbReference>
<keyword evidence="3" id="KW-0131">Cell cycle</keyword>
<reference evidence="8 9" key="1">
    <citation type="submission" date="2024-03" db="EMBL/GenBank/DDBJ databases">
        <authorList>
            <consortium name="ELIXIR-Norway"/>
            <consortium name="Elixir Norway"/>
        </authorList>
    </citation>
    <scope>NUCLEOTIDE SEQUENCE [LARGE SCALE GENOMIC DNA]</scope>
</reference>
<dbReference type="InterPro" id="IPR039361">
    <property type="entry name" value="Cyclin"/>
</dbReference>
<evidence type="ECO:0000256" key="2">
    <source>
        <dbReference type="ARBA" id="ARBA00023127"/>
    </source>
</evidence>
<dbReference type="SMART" id="SM00385">
    <property type="entry name" value="CYCLIN"/>
    <property type="match status" value="1"/>
</dbReference>
<dbReference type="CDD" id="cd20544">
    <property type="entry name" value="CYCLIN_AtCycD-like_rpt2"/>
    <property type="match status" value="1"/>
</dbReference>
<evidence type="ECO:0008006" key="10">
    <source>
        <dbReference type="Google" id="ProtNLM"/>
    </source>
</evidence>